<sequence length="317" mass="35134">MPFLDTHSPSRRRASEVQAKRKRTTQGAARVEVIDVTDENDQPSNTSFNFNSNNNTNTNNNANANANANVGSNDSDRATKRRRSDHRPSPASRTVEVITIDDDQVEEEEEEKRKPEDRKTCSLPAERMAPAPTPTPTPVPPTPPNPPAHATNNSYQHSPMMEQLESNDYFQVLGLTRSATEADVKKAYRKLALQWHPDKNPGNAKAEEYFKKIAEAYEVLSDPERRKVYERYGKDGLNGTGGDNAGAGAAGYYDHFGFGGRSGFSSRHAFDIFEAFFGGADPFEELFGGGSGRRRSSRPRQREDDWDSFGFGAAQAV</sequence>
<reference evidence="3" key="1">
    <citation type="submission" date="2021-12" db="EMBL/GenBank/DDBJ databases">
        <title>Prjna785345.</title>
        <authorList>
            <person name="Rujirawat T."/>
            <person name="Krajaejun T."/>
        </authorList>
    </citation>
    <scope>NUCLEOTIDE SEQUENCE</scope>
    <source>
        <strain evidence="3">Pi057C3</strain>
    </source>
</reference>
<name>A0AAD5LDM4_PYTIN</name>
<dbReference type="SUPFAM" id="SSF46565">
    <property type="entry name" value="Chaperone J-domain"/>
    <property type="match status" value="1"/>
</dbReference>
<evidence type="ECO:0000313" key="4">
    <source>
        <dbReference type="Proteomes" id="UP001209570"/>
    </source>
</evidence>
<protein>
    <recommendedName>
        <fullName evidence="2">J domain-containing protein</fullName>
    </recommendedName>
</protein>
<dbReference type="Pfam" id="PF00226">
    <property type="entry name" value="DnaJ"/>
    <property type="match status" value="1"/>
</dbReference>
<dbReference type="GO" id="GO:0005737">
    <property type="term" value="C:cytoplasm"/>
    <property type="evidence" value="ECO:0007669"/>
    <property type="project" value="TreeGrafter"/>
</dbReference>
<dbReference type="Gene3D" id="1.10.287.110">
    <property type="entry name" value="DnaJ domain"/>
    <property type="match status" value="1"/>
</dbReference>
<dbReference type="InterPro" id="IPR018253">
    <property type="entry name" value="DnaJ_domain_CS"/>
</dbReference>
<dbReference type="SMART" id="SM00271">
    <property type="entry name" value="DnaJ"/>
    <property type="match status" value="1"/>
</dbReference>
<feature type="region of interest" description="Disordered" evidence="1">
    <location>
        <begin position="288"/>
        <end position="317"/>
    </location>
</feature>
<dbReference type="InterPro" id="IPR036869">
    <property type="entry name" value="J_dom_sf"/>
</dbReference>
<dbReference type="GO" id="GO:0005634">
    <property type="term" value="C:nucleus"/>
    <property type="evidence" value="ECO:0007669"/>
    <property type="project" value="TreeGrafter"/>
</dbReference>
<feature type="region of interest" description="Disordered" evidence="1">
    <location>
        <begin position="1"/>
        <end position="152"/>
    </location>
</feature>
<dbReference type="InterPro" id="IPR001623">
    <property type="entry name" value="DnaJ_domain"/>
</dbReference>
<dbReference type="GO" id="GO:0051082">
    <property type="term" value="F:unfolded protein binding"/>
    <property type="evidence" value="ECO:0007669"/>
    <property type="project" value="TreeGrafter"/>
</dbReference>
<gene>
    <name evidence="3" type="ORF">P43SY_001909</name>
</gene>
<dbReference type="PROSITE" id="PS50076">
    <property type="entry name" value="DNAJ_2"/>
    <property type="match status" value="1"/>
</dbReference>
<comment type="caution">
    <text evidence="3">The sequence shown here is derived from an EMBL/GenBank/DDBJ whole genome shotgun (WGS) entry which is preliminary data.</text>
</comment>
<feature type="compositionally biased region" description="Pro residues" evidence="1">
    <location>
        <begin position="131"/>
        <end position="147"/>
    </location>
</feature>
<evidence type="ECO:0000259" key="2">
    <source>
        <dbReference type="PROSITE" id="PS50076"/>
    </source>
</evidence>
<dbReference type="PANTHER" id="PTHR43948:SF10">
    <property type="entry name" value="MRJ, ISOFORM E"/>
    <property type="match status" value="1"/>
</dbReference>
<proteinExistence type="predicted"/>
<dbReference type="EMBL" id="JAKCXM010000306">
    <property type="protein sequence ID" value="KAJ0396202.1"/>
    <property type="molecule type" value="Genomic_DNA"/>
</dbReference>
<dbReference type="CDD" id="cd06257">
    <property type="entry name" value="DnaJ"/>
    <property type="match status" value="1"/>
</dbReference>
<feature type="domain" description="J" evidence="2">
    <location>
        <begin position="168"/>
        <end position="233"/>
    </location>
</feature>
<dbReference type="GO" id="GO:0051087">
    <property type="term" value="F:protein-folding chaperone binding"/>
    <property type="evidence" value="ECO:0007669"/>
    <property type="project" value="TreeGrafter"/>
</dbReference>
<feature type="compositionally biased region" description="Basic and acidic residues" evidence="1">
    <location>
        <begin position="111"/>
        <end position="120"/>
    </location>
</feature>
<dbReference type="PANTHER" id="PTHR43948">
    <property type="entry name" value="DNAJ HOMOLOG SUBFAMILY B"/>
    <property type="match status" value="1"/>
</dbReference>
<dbReference type="PROSITE" id="PS00636">
    <property type="entry name" value="DNAJ_1"/>
    <property type="match status" value="1"/>
</dbReference>
<evidence type="ECO:0000256" key="1">
    <source>
        <dbReference type="SAM" id="MobiDB-lite"/>
    </source>
</evidence>
<dbReference type="GO" id="GO:0044183">
    <property type="term" value="F:protein folding chaperone"/>
    <property type="evidence" value="ECO:0007669"/>
    <property type="project" value="TreeGrafter"/>
</dbReference>
<keyword evidence="4" id="KW-1185">Reference proteome</keyword>
<dbReference type="PRINTS" id="PR00625">
    <property type="entry name" value="JDOMAIN"/>
</dbReference>
<dbReference type="AlphaFoldDB" id="A0AAD5LDM4"/>
<feature type="compositionally biased region" description="Low complexity" evidence="1">
    <location>
        <begin position="44"/>
        <end position="69"/>
    </location>
</feature>
<organism evidence="3 4">
    <name type="scientific">Pythium insidiosum</name>
    <name type="common">Pythiosis disease agent</name>
    <dbReference type="NCBI Taxonomy" id="114742"/>
    <lineage>
        <taxon>Eukaryota</taxon>
        <taxon>Sar</taxon>
        <taxon>Stramenopiles</taxon>
        <taxon>Oomycota</taxon>
        <taxon>Peronosporomycetes</taxon>
        <taxon>Pythiales</taxon>
        <taxon>Pythiaceae</taxon>
        <taxon>Pythium</taxon>
    </lineage>
</organism>
<feature type="compositionally biased region" description="Acidic residues" evidence="1">
    <location>
        <begin position="99"/>
        <end position="110"/>
    </location>
</feature>
<accession>A0AAD5LDM4</accession>
<evidence type="ECO:0000313" key="3">
    <source>
        <dbReference type="EMBL" id="KAJ0396202.1"/>
    </source>
</evidence>
<dbReference type="Proteomes" id="UP001209570">
    <property type="component" value="Unassembled WGS sequence"/>
</dbReference>